<dbReference type="EMBL" id="CP002063">
    <property type="protein sequence ID" value="ADJ16512.1"/>
    <property type="molecule type" value="Genomic_DNA"/>
</dbReference>
<dbReference type="Proteomes" id="UP000011645">
    <property type="component" value="Unassembled WGS sequence"/>
</dbReference>
<keyword evidence="4" id="KW-1185">Reference proteome</keyword>
<dbReference type="AlphaFoldDB" id="D8JB59"/>
<dbReference type="KEGG" id="hje:HacjB3_15761"/>
<name>D8JB59_HALJB</name>
<organism evidence="1 3">
    <name type="scientific">Halalkalicoccus jeotgali (strain DSM 18796 / CECT 7217 / JCM 14584 / KCTC 4019 / B3)</name>
    <dbReference type="NCBI Taxonomy" id="795797"/>
    <lineage>
        <taxon>Archaea</taxon>
        <taxon>Methanobacteriati</taxon>
        <taxon>Methanobacteriota</taxon>
        <taxon>Stenosarchaea group</taxon>
        <taxon>Halobacteria</taxon>
        <taxon>Halobacteriales</taxon>
        <taxon>Halococcaceae</taxon>
        <taxon>Halalkalicoccus</taxon>
    </lineage>
</organism>
<gene>
    <name evidence="1" type="ordered locus">HacjB3_15761</name>
    <name evidence="2" type="ORF">C497_01495</name>
</gene>
<reference evidence="1 3" key="1">
    <citation type="journal article" date="2010" name="J. Bacteriol.">
        <title>Complete genome sequence of Halalkalicoccus jeotgali B3(T), an extremely halophilic archaeon.</title>
        <authorList>
            <person name="Roh S.W."/>
            <person name="Nam Y.D."/>
            <person name="Nam S.H."/>
            <person name="Choi S.H."/>
            <person name="Park H.S."/>
            <person name="Bae J.W."/>
        </authorList>
    </citation>
    <scope>NUCLEOTIDE SEQUENCE [LARGE SCALE GENOMIC DNA]</scope>
    <source>
        <strain evidence="1">B3</strain>
        <strain evidence="3">DSM 18796 / CECT 7217 / JCM 14584 / KCTC 4019 / B3</strain>
        <plasmid evidence="3">1</plasmid>
    </source>
</reference>
<dbReference type="EMBL" id="AOHV01000005">
    <property type="protein sequence ID" value="ELY41393.1"/>
    <property type="molecule type" value="Genomic_DNA"/>
</dbReference>
<evidence type="ECO:0000313" key="1">
    <source>
        <dbReference type="EMBL" id="ADJ16512.1"/>
    </source>
</evidence>
<reference evidence="2 4" key="2">
    <citation type="journal article" date="2014" name="PLoS Genet.">
        <title>Phylogenetically driven sequencing of extremely halophilic archaea reveals strategies for static and dynamic osmo-response.</title>
        <authorList>
            <person name="Becker E.A."/>
            <person name="Seitzer P.M."/>
            <person name="Tritt A."/>
            <person name="Larsen D."/>
            <person name="Krusor M."/>
            <person name="Yao A.I."/>
            <person name="Wu D."/>
            <person name="Madern D."/>
            <person name="Eisen J.A."/>
            <person name="Darling A.E."/>
            <person name="Facciotti M.T."/>
        </authorList>
    </citation>
    <scope>NUCLEOTIDE SEQUENCE [LARGE SCALE GENOMIC DNA]</scope>
    <source>
        <strain evidence="2">B3</strain>
        <strain evidence="4">DSM 18796 / CECT 7217 / JCM 14584 / KCTC 4019 / B3</strain>
    </source>
</reference>
<proteinExistence type="predicted"/>
<dbReference type="Proteomes" id="UP000000390">
    <property type="component" value="Plasmid 1"/>
</dbReference>
<evidence type="ECO:0000313" key="3">
    <source>
        <dbReference type="Proteomes" id="UP000000390"/>
    </source>
</evidence>
<sequence>MGFRERLKNTAGLFTNTKVVSKERQYERSCIAASGVLNALGCRVYLVNIYINIERQKRIYAGINAKFTLDPSQERLCIVDSVLTLKETTQRSWKVFDINLAALLVTKNVVEIKRLIWPHQIEEKSIIFHVPKSFGE</sequence>
<accession>D8JB59</accession>
<keyword evidence="1" id="KW-0614">Plasmid</keyword>
<geneLocation type="plasmid" evidence="1 3">
    <name>1</name>
</geneLocation>
<evidence type="ECO:0000313" key="2">
    <source>
        <dbReference type="EMBL" id="ELY41393.1"/>
    </source>
</evidence>
<evidence type="ECO:0000313" key="4">
    <source>
        <dbReference type="Proteomes" id="UP000011645"/>
    </source>
</evidence>
<protein>
    <submittedName>
        <fullName evidence="1">Uncharacterized protein</fullName>
    </submittedName>
</protein>
<dbReference type="HOGENOM" id="CLU_1870657_0_0_2"/>